<feature type="domain" description="CRM" evidence="3">
    <location>
        <begin position="1"/>
        <end position="86"/>
    </location>
</feature>
<keyword evidence="1 2" id="KW-0694">RNA-binding</keyword>
<evidence type="ECO:0000256" key="2">
    <source>
        <dbReference type="PROSITE-ProRule" id="PRU00626"/>
    </source>
</evidence>
<evidence type="ECO:0000313" key="5">
    <source>
        <dbReference type="EMBL" id="NLK32489.1"/>
    </source>
</evidence>
<dbReference type="Gene3D" id="3.30.110.60">
    <property type="entry name" value="YhbY-like"/>
    <property type="match status" value="1"/>
</dbReference>
<proteinExistence type="predicted"/>
<dbReference type="Pfam" id="PF01985">
    <property type="entry name" value="CRS1_YhbY"/>
    <property type="match status" value="1"/>
</dbReference>
<evidence type="ECO:0000313" key="4">
    <source>
        <dbReference type="EMBL" id="AYK15327.1"/>
    </source>
</evidence>
<dbReference type="KEGG" id="mfz:AOB57_009105"/>
<dbReference type="Proteomes" id="UP000585579">
    <property type="component" value="Unassembled WGS sequence"/>
</dbReference>
<reference evidence="4" key="2">
    <citation type="submission" date="2018-10" db="EMBL/GenBank/DDBJ databases">
        <authorList>
            <person name="Fischer M.A."/>
            <person name="Kern T."/>
            <person name="Deppenmeier U."/>
            <person name="Schmitz R.A."/>
            <person name="Rother M."/>
        </authorList>
    </citation>
    <scope>NUCLEOTIDE SEQUENCE</scope>
    <source>
        <strain evidence="4">E03.2</strain>
    </source>
</reference>
<dbReference type="SMART" id="SM01103">
    <property type="entry name" value="CRS1_YhbY"/>
    <property type="match status" value="1"/>
</dbReference>
<sequence>MEKEKLYRLKAEANQLSPILNIGKNGVTDTLIEELNKQIKANRLVKVRVLKSAEEGKDLKDIAEEIAAATRSNLIEVRGRTVVLYR</sequence>
<protein>
    <submittedName>
        <fullName evidence="4">YhbY family RNA-binding protein</fullName>
    </submittedName>
</protein>
<dbReference type="InterPro" id="IPR051925">
    <property type="entry name" value="RNA-binding_domain"/>
</dbReference>
<accession>A0A660HSR2</accession>
<gene>
    <name evidence="4" type="ORF">AOB57_009105</name>
    <name evidence="5" type="ORF">GX302_06550</name>
</gene>
<dbReference type="RefSeq" id="WP_054298349.1">
    <property type="nucleotide sequence ID" value="NZ_CP032683.1"/>
</dbReference>
<evidence type="ECO:0000256" key="1">
    <source>
        <dbReference type="ARBA" id="ARBA00022884"/>
    </source>
</evidence>
<dbReference type="OrthoDB" id="30785at2157"/>
<dbReference type="GO" id="GO:0003723">
    <property type="term" value="F:RNA binding"/>
    <property type="evidence" value="ECO:0007669"/>
    <property type="project" value="UniProtKB-UniRule"/>
</dbReference>
<keyword evidence="6" id="KW-1185">Reference proteome</keyword>
<reference evidence="5 7" key="3">
    <citation type="journal article" date="2020" name="Biotechnol. Biofuels">
        <title>New insights from the biogas microbiome by comprehensive genome-resolved metagenomics of nearly 1600 species originating from multiple anaerobic digesters.</title>
        <authorList>
            <person name="Campanaro S."/>
            <person name="Treu L."/>
            <person name="Rodriguez-R L.M."/>
            <person name="Kovalovszki A."/>
            <person name="Ziels R.M."/>
            <person name="Maus I."/>
            <person name="Zhu X."/>
            <person name="Kougias P.G."/>
            <person name="Basile A."/>
            <person name="Luo G."/>
            <person name="Schluter A."/>
            <person name="Konstantinidis K.T."/>
            <person name="Angelidaki I."/>
        </authorList>
    </citation>
    <scope>NUCLEOTIDE SEQUENCE [LARGE SCALE GENOMIC DNA]</scope>
    <source>
        <strain evidence="5">AS22ysBPME_46</strain>
    </source>
</reference>
<name>A0A660HSR2_9EURY</name>
<dbReference type="AlphaFoldDB" id="A0A660HSR2"/>
<reference evidence="4 6" key="1">
    <citation type="journal article" date="2016" name="Int. J. Syst. Evol. Microbiol.">
        <title>Methanosarcina flavescens sp. nov., a methanogenic archaeon isolated from a full-scale anaerobic digester.</title>
        <authorList>
            <person name="Kern T."/>
            <person name="Fischer M.A."/>
            <person name="Deppenmeier U."/>
            <person name="Schmitz R.A."/>
            <person name="Rother M."/>
        </authorList>
    </citation>
    <scope>NUCLEOTIDE SEQUENCE [LARGE SCALE GENOMIC DNA]</scope>
    <source>
        <strain evidence="4 6">E03.2</strain>
    </source>
</reference>
<dbReference type="PROSITE" id="PS51295">
    <property type="entry name" value="CRM"/>
    <property type="match status" value="1"/>
</dbReference>
<evidence type="ECO:0000259" key="3">
    <source>
        <dbReference type="PROSITE" id="PS51295"/>
    </source>
</evidence>
<dbReference type="GeneID" id="53688270"/>
<evidence type="ECO:0000313" key="6">
    <source>
        <dbReference type="Proteomes" id="UP000053087"/>
    </source>
</evidence>
<dbReference type="InterPro" id="IPR035920">
    <property type="entry name" value="YhbY-like_sf"/>
</dbReference>
<dbReference type="PANTHER" id="PTHR40065">
    <property type="entry name" value="RNA-BINDING PROTEIN YHBY"/>
    <property type="match status" value="1"/>
</dbReference>
<dbReference type="EMBL" id="CP032683">
    <property type="protein sequence ID" value="AYK15327.1"/>
    <property type="molecule type" value="Genomic_DNA"/>
</dbReference>
<dbReference type="EMBL" id="JAAYQL010000037">
    <property type="protein sequence ID" value="NLK32489.1"/>
    <property type="molecule type" value="Genomic_DNA"/>
</dbReference>
<organism evidence="4 6">
    <name type="scientific">Methanosarcina flavescens</name>
    <dbReference type="NCBI Taxonomy" id="1715806"/>
    <lineage>
        <taxon>Archaea</taxon>
        <taxon>Methanobacteriati</taxon>
        <taxon>Methanobacteriota</taxon>
        <taxon>Stenosarchaea group</taxon>
        <taxon>Methanomicrobia</taxon>
        <taxon>Methanosarcinales</taxon>
        <taxon>Methanosarcinaceae</taxon>
        <taxon>Methanosarcina</taxon>
    </lineage>
</organism>
<dbReference type="SUPFAM" id="SSF75471">
    <property type="entry name" value="YhbY-like"/>
    <property type="match status" value="1"/>
</dbReference>
<dbReference type="Proteomes" id="UP000053087">
    <property type="component" value="Chromosome"/>
</dbReference>
<dbReference type="PANTHER" id="PTHR40065:SF3">
    <property type="entry name" value="RNA-BINDING PROTEIN YHBY"/>
    <property type="match status" value="1"/>
</dbReference>
<evidence type="ECO:0000313" key="7">
    <source>
        <dbReference type="Proteomes" id="UP000585579"/>
    </source>
</evidence>
<dbReference type="InterPro" id="IPR001890">
    <property type="entry name" value="RNA-binding_CRM"/>
</dbReference>